<dbReference type="GeneTree" id="ENSGT00940000156065"/>
<dbReference type="PROSITE" id="PS51043">
    <property type="entry name" value="DDHD"/>
    <property type="match status" value="1"/>
</dbReference>
<feature type="compositionally biased region" description="Basic and acidic residues" evidence="2">
    <location>
        <begin position="782"/>
        <end position="793"/>
    </location>
</feature>
<dbReference type="PANTHER" id="PTHR23509:SF32">
    <property type="entry name" value="PHOSPHOLIPASE DDHD1"/>
    <property type="match status" value="1"/>
</dbReference>
<evidence type="ECO:0000313" key="4">
    <source>
        <dbReference type="Ensembl" id="ENSANAP00000026332.1"/>
    </source>
</evidence>
<dbReference type="GeneID" id="105716412"/>
<feature type="region of interest" description="Disordered" evidence="2">
    <location>
        <begin position="1"/>
        <end position="23"/>
    </location>
</feature>
<feature type="compositionally biased region" description="Basic and acidic residues" evidence="2">
    <location>
        <begin position="204"/>
        <end position="213"/>
    </location>
</feature>
<dbReference type="PANTHER" id="PTHR23509">
    <property type="entry name" value="PA-PL1 PHOSPHOLIPASE FAMILY"/>
    <property type="match status" value="1"/>
</dbReference>
<dbReference type="InterPro" id="IPR058055">
    <property type="entry name" value="PA-PLA1"/>
</dbReference>
<keyword evidence="5" id="KW-1185">Reference proteome</keyword>
<evidence type="ECO:0000256" key="1">
    <source>
        <dbReference type="ARBA" id="ARBA00038464"/>
    </source>
</evidence>
<dbReference type="CTD" id="80821"/>
<comment type="similarity">
    <text evidence="1">Belongs to the PA-PLA1 family.</text>
</comment>
<dbReference type="AlphaFoldDB" id="A0A2K5DZI4"/>
<name>A0A2K5DZI4_AOTNA</name>
<proteinExistence type="inferred from homology"/>
<dbReference type="InterPro" id="IPR004177">
    <property type="entry name" value="DDHD_dom"/>
</dbReference>
<feature type="compositionally biased region" description="Gly residues" evidence="2">
    <location>
        <begin position="129"/>
        <end position="139"/>
    </location>
</feature>
<gene>
    <name evidence="4" type="primary">DDHD1</name>
</gene>
<dbReference type="OrthoDB" id="431378at2759"/>
<organism evidence="4 5">
    <name type="scientific">Aotus nancymaae</name>
    <name type="common">Ma's night monkey</name>
    <dbReference type="NCBI Taxonomy" id="37293"/>
    <lineage>
        <taxon>Eukaryota</taxon>
        <taxon>Metazoa</taxon>
        <taxon>Chordata</taxon>
        <taxon>Craniata</taxon>
        <taxon>Vertebrata</taxon>
        <taxon>Euteleostomi</taxon>
        <taxon>Mammalia</taxon>
        <taxon>Eutheria</taxon>
        <taxon>Euarchontoglires</taxon>
        <taxon>Primates</taxon>
        <taxon>Haplorrhini</taxon>
        <taxon>Platyrrhini</taxon>
        <taxon>Aotidae</taxon>
        <taxon>Aotus</taxon>
    </lineage>
</organism>
<feature type="region of interest" description="Disordered" evidence="2">
    <location>
        <begin position="202"/>
        <end position="232"/>
    </location>
</feature>
<feature type="compositionally biased region" description="Polar residues" evidence="2">
    <location>
        <begin position="716"/>
        <end position="731"/>
    </location>
</feature>
<feature type="domain" description="DDHD" evidence="3">
    <location>
        <begin position="617"/>
        <end position="864"/>
    </location>
</feature>
<reference evidence="4" key="2">
    <citation type="submission" date="2025-09" db="UniProtKB">
        <authorList>
            <consortium name="Ensembl"/>
        </authorList>
    </citation>
    <scope>IDENTIFICATION</scope>
</reference>
<sequence>MNYLGRGSPRSLEHNGRGGGGAWELGSDAGQAFGGGVCCFEHLPGEDPGDGDVPLALLRGEPGLHLAPGTEDHNHHLALDPCLSDENYDFSSAESGSSLRYYSEGESGGGGSSLSLHPPQQPPLVPTNSGGGGAPGGGGGERKRTRLGGQAARHRYEVVTELGPEEVRWFYKEDKKTWKPFIGYDSLRIELTFRTLLQVTGARPQDKDQDGDHVCSPAGRASSSGEDDDEDRACGFCQRTAGHEPEMVELVNIEPVCVRGGLYEVDVTQGECYPVYWNQADKIPVMRGQWFIDGTWQPLEEEESNLIEQEHLKCFRGQQMQENFDIEVSKSIDGKDGSGINFSAMHSFKLSRNHVDWHSVDEVYLYSDATTSKIARTVTQKLGFSKASSSGTRLHRGYVEEATLEDKPSQTTHIVFVVHGIGQKMDQGRIIKNTAMMREAARKIEERHFSNHATHVEFLPVEWRSKLTLDGDTVDSITPDKVRGLRDMLNSSAMDIMYYTSPLYRDELVKGLQQELNRLYSLFCSRNPDFEEKGGKVSIVSHSLGCVITYDIMTGWNPVRLYEQLLQKEEELPDERWMSYEERHLLDELYITKRRLKEIEERLHGLKASSMTQTPALKFKVENFFCMGSPLAVFLALRGIRPGNTGSQDHILPREICNRLLNIFHPTDPVAYRLEPLILKHYSNISPVQIHWYNTSNPLPYEHMKPSFLNPAKEPTSISENEGISTIPSPVTSPVLSRRHYGESITNIGKASILGAASIGKGLGGMLFSRFGRSSATQSSETSKDSVEDEKKPVASPPATTMATQALPHSSSGFLDTALELDHRIDFELREGLVESRYWSAVTSHTAYWSSLDVALFLLTFMYKHEHDNDAKPNLDPI</sequence>
<evidence type="ECO:0000256" key="2">
    <source>
        <dbReference type="SAM" id="MobiDB-lite"/>
    </source>
</evidence>
<dbReference type="Ensembl" id="ENSANAT00000044257.1">
    <property type="protein sequence ID" value="ENSANAP00000026332.1"/>
    <property type="gene ID" value="ENSANAG00000030834.1"/>
</dbReference>
<evidence type="ECO:0000259" key="3">
    <source>
        <dbReference type="PROSITE" id="PS51043"/>
    </source>
</evidence>
<protein>
    <submittedName>
        <fullName evidence="4">DDHD domain containing 1</fullName>
    </submittedName>
</protein>
<dbReference type="GO" id="GO:0004620">
    <property type="term" value="F:phospholipase activity"/>
    <property type="evidence" value="ECO:0007669"/>
    <property type="project" value="TreeGrafter"/>
</dbReference>
<reference evidence="4" key="1">
    <citation type="submission" date="2025-08" db="UniProtKB">
        <authorList>
            <consortium name="Ensembl"/>
        </authorList>
    </citation>
    <scope>IDENTIFICATION</scope>
</reference>
<dbReference type="Proteomes" id="UP000233020">
    <property type="component" value="Unplaced"/>
</dbReference>
<accession>A0A2K5DZI4</accession>
<dbReference type="OMA" id="DNKKSWW"/>
<dbReference type="GO" id="GO:0046872">
    <property type="term" value="F:metal ion binding"/>
    <property type="evidence" value="ECO:0007669"/>
    <property type="project" value="InterPro"/>
</dbReference>
<dbReference type="SMART" id="SM01127">
    <property type="entry name" value="DDHD"/>
    <property type="match status" value="1"/>
</dbReference>
<feature type="region of interest" description="Disordered" evidence="2">
    <location>
        <begin position="99"/>
        <end position="152"/>
    </location>
</feature>
<dbReference type="Pfam" id="PF02862">
    <property type="entry name" value="DDHD"/>
    <property type="match status" value="1"/>
</dbReference>
<feature type="region of interest" description="Disordered" evidence="2">
    <location>
        <begin position="712"/>
        <end position="731"/>
    </location>
</feature>
<feature type="region of interest" description="Disordered" evidence="2">
    <location>
        <begin position="774"/>
        <end position="805"/>
    </location>
</feature>
<evidence type="ECO:0000313" key="5">
    <source>
        <dbReference type="Proteomes" id="UP000233020"/>
    </source>
</evidence>
<dbReference type="GO" id="GO:0005737">
    <property type="term" value="C:cytoplasm"/>
    <property type="evidence" value="ECO:0007669"/>
    <property type="project" value="TreeGrafter"/>
</dbReference>